<dbReference type="AlphaFoldDB" id="A0A2P5FCW0"/>
<gene>
    <name evidence="2" type="ORF">TorRG33x02_084590</name>
</gene>
<organism evidence="2 3">
    <name type="scientific">Trema orientale</name>
    <name type="common">Charcoal tree</name>
    <name type="synonym">Celtis orientalis</name>
    <dbReference type="NCBI Taxonomy" id="63057"/>
    <lineage>
        <taxon>Eukaryota</taxon>
        <taxon>Viridiplantae</taxon>
        <taxon>Streptophyta</taxon>
        <taxon>Embryophyta</taxon>
        <taxon>Tracheophyta</taxon>
        <taxon>Spermatophyta</taxon>
        <taxon>Magnoliopsida</taxon>
        <taxon>eudicotyledons</taxon>
        <taxon>Gunneridae</taxon>
        <taxon>Pentapetalae</taxon>
        <taxon>rosids</taxon>
        <taxon>fabids</taxon>
        <taxon>Rosales</taxon>
        <taxon>Cannabaceae</taxon>
        <taxon>Trema</taxon>
    </lineage>
</organism>
<feature type="region of interest" description="Disordered" evidence="1">
    <location>
        <begin position="141"/>
        <end position="164"/>
    </location>
</feature>
<comment type="caution">
    <text evidence="2">The sequence shown here is derived from an EMBL/GenBank/DDBJ whole genome shotgun (WGS) entry which is preliminary data.</text>
</comment>
<proteinExistence type="predicted"/>
<dbReference type="InParanoid" id="A0A2P5FCW0"/>
<evidence type="ECO:0000256" key="1">
    <source>
        <dbReference type="SAM" id="MobiDB-lite"/>
    </source>
</evidence>
<sequence length="201" mass="22118">MPKMTLDNGLVRITNDNETFEMAKMVIEGNREVEIYLQLPMPTNLLSWSQSIPKANDIGSSGSKPIPDLVNTIDESDSVDLFFEDKKKTFVILLLCGGGGGGGGGKGDEEYEFSFDDFEFDPEPRRKSGTLITELDKDQLLSQNKSGTQPPQTSQSFHSGVNNSRAAGFDKVGIRADNLGVDTEFHDAAYEQDETPFILNE</sequence>
<accession>A0A2P5FCW0</accession>
<dbReference type="Proteomes" id="UP000237000">
    <property type="component" value="Unassembled WGS sequence"/>
</dbReference>
<evidence type="ECO:0000313" key="3">
    <source>
        <dbReference type="Proteomes" id="UP000237000"/>
    </source>
</evidence>
<protein>
    <submittedName>
        <fullName evidence="2">Uncharacterized protein</fullName>
    </submittedName>
</protein>
<reference evidence="3" key="1">
    <citation type="submission" date="2016-06" db="EMBL/GenBank/DDBJ databases">
        <title>Parallel loss of symbiosis genes in relatives of nitrogen-fixing non-legume Parasponia.</title>
        <authorList>
            <person name="Van Velzen R."/>
            <person name="Holmer R."/>
            <person name="Bu F."/>
            <person name="Rutten L."/>
            <person name="Van Zeijl A."/>
            <person name="Liu W."/>
            <person name="Santuari L."/>
            <person name="Cao Q."/>
            <person name="Sharma T."/>
            <person name="Shen D."/>
            <person name="Roswanjaya Y."/>
            <person name="Wardhani T."/>
            <person name="Kalhor M.S."/>
            <person name="Jansen J."/>
            <person name="Van den Hoogen J."/>
            <person name="Gungor B."/>
            <person name="Hartog M."/>
            <person name="Hontelez J."/>
            <person name="Verver J."/>
            <person name="Yang W.-C."/>
            <person name="Schijlen E."/>
            <person name="Repin R."/>
            <person name="Schilthuizen M."/>
            <person name="Schranz E."/>
            <person name="Heidstra R."/>
            <person name="Miyata K."/>
            <person name="Fedorova E."/>
            <person name="Kohlen W."/>
            <person name="Bisseling T."/>
            <person name="Smit S."/>
            <person name="Geurts R."/>
        </authorList>
    </citation>
    <scope>NUCLEOTIDE SEQUENCE [LARGE SCALE GENOMIC DNA]</scope>
    <source>
        <strain evidence="3">cv. RG33-2</strain>
    </source>
</reference>
<name>A0A2P5FCW0_TREOI</name>
<keyword evidence="3" id="KW-1185">Reference proteome</keyword>
<dbReference type="EMBL" id="JXTC01000043">
    <property type="protein sequence ID" value="PON95630.1"/>
    <property type="molecule type" value="Genomic_DNA"/>
</dbReference>
<evidence type="ECO:0000313" key="2">
    <source>
        <dbReference type="EMBL" id="PON95630.1"/>
    </source>
</evidence>